<feature type="compositionally biased region" description="Polar residues" evidence="1">
    <location>
        <begin position="96"/>
        <end position="105"/>
    </location>
</feature>
<evidence type="ECO:0000256" key="1">
    <source>
        <dbReference type="SAM" id="MobiDB-lite"/>
    </source>
</evidence>
<feature type="region of interest" description="Disordered" evidence="1">
    <location>
        <begin position="51"/>
        <end position="105"/>
    </location>
</feature>
<feature type="compositionally biased region" description="Basic and acidic residues" evidence="1">
    <location>
        <begin position="58"/>
        <end position="95"/>
    </location>
</feature>
<dbReference type="AlphaFoldDB" id="A0A7Z0PHB1"/>
<reference evidence="2 3" key="1">
    <citation type="submission" date="2020-05" db="EMBL/GenBank/DDBJ databases">
        <title>Streptobacillus felis strain LHL191014123.</title>
        <authorList>
            <person name="Fawzy A."/>
            <person name="Rau J."/>
            <person name="Risse K."/>
            <person name="Schauerte N."/>
            <person name="Geiger C."/>
            <person name="Blom J."/>
            <person name="Imirzalioglu C."/>
            <person name="Falgenhauer J."/>
            <person name="Bach A."/>
            <person name="Herden C."/>
            <person name="Eisenberg T."/>
        </authorList>
    </citation>
    <scope>NUCLEOTIDE SEQUENCE [LARGE SCALE GENOMIC DNA]</scope>
    <source>
        <strain evidence="2 3">LHL191014123</strain>
    </source>
</reference>
<dbReference type="RefSeq" id="WP_180136443.1">
    <property type="nucleotide sequence ID" value="NZ_JABMKT010000117.1"/>
</dbReference>
<proteinExistence type="predicted"/>
<feature type="non-terminal residue" evidence="2">
    <location>
        <position position="105"/>
    </location>
</feature>
<evidence type="ECO:0000313" key="3">
    <source>
        <dbReference type="Proteomes" id="UP000526184"/>
    </source>
</evidence>
<keyword evidence="3" id="KW-1185">Reference proteome</keyword>
<dbReference type="Proteomes" id="UP000526184">
    <property type="component" value="Unassembled WGS sequence"/>
</dbReference>
<evidence type="ECO:0000313" key="2">
    <source>
        <dbReference type="EMBL" id="NYV28532.1"/>
    </source>
</evidence>
<feature type="non-terminal residue" evidence="2">
    <location>
        <position position="1"/>
    </location>
</feature>
<accession>A0A7Z0PHB1</accession>
<protein>
    <submittedName>
        <fullName evidence="2">Uncharacterized protein</fullName>
    </submittedName>
</protein>
<comment type="caution">
    <text evidence="2">The sequence shown here is derived from an EMBL/GenBank/DDBJ whole genome shotgun (WGS) entry which is preliminary data.</text>
</comment>
<name>A0A7Z0PHB1_9FUSO</name>
<gene>
    <name evidence="2" type="ORF">HP397_06940</name>
</gene>
<sequence length="105" mass="11513">TNAKVTALEDDKLSKTEASNTYATKQEVDEKIATKVDESKVTELTEKVNTVEETANTARDKSVANENALRTKAEQSELEKTNAKVTALEDDKLSKTEASNTYATK</sequence>
<organism evidence="2 3">
    <name type="scientific">Streptobacillus felis</name>
    <dbReference type="NCBI Taxonomy" id="1384509"/>
    <lineage>
        <taxon>Bacteria</taxon>
        <taxon>Fusobacteriati</taxon>
        <taxon>Fusobacteriota</taxon>
        <taxon>Fusobacteriia</taxon>
        <taxon>Fusobacteriales</taxon>
        <taxon>Leptotrichiaceae</taxon>
        <taxon>Streptobacillus</taxon>
    </lineage>
</organism>
<dbReference type="EMBL" id="JABMKT010000117">
    <property type="protein sequence ID" value="NYV28532.1"/>
    <property type="molecule type" value="Genomic_DNA"/>
</dbReference>